<proteinExistence type="predicted"/>
<dbReference type="EMBL" id="WAJR01000008">
    <property type="protein sequence ID" value="KAB1640885.1"/>
    <property type="molecule type" value="Genomic_DNA"/>
</dbReference>
<dbReference type="PANTHER" id="PTHR33744">
    <property type="entry name" value="CARBOHYDRATE DIACID REGULATOR"/>
    <property type="match status" value="1"/>
</dbReference>
<dbReference type="GeneID" id="98657702"/>
<evidence type="ECO:0000313" key="2">
    <source>
        <dbReference type="EMBL" id="KAB1640885.1"/>
    </source>
</evidence>
<dbReference type="Gene3D" id="1.10.10.2840">
    <property type="entry name" value="PucR C-terminal helix-turn-helix domain"/>
    <property type="match status" value="1"/>
</dbReference>
<organism evidence="2 3">
    <name type="scientific">Ellagibacter isourolithinifaciens</name>
    <dbReference type="NCBI Taxonomy" id="2137581"/>
    <lineage>
        <taxon>Bacteria</taxon>
        <taxon>Bacillati</taxon>
        <taxon>Actinomycetota</taxon>
        <taxon>Coriobacteriia</taxon>
        <taxon>Eggerthellales</taxon>
        <taxon>Eggerthellaceae</taxon>
        <taxon>Ellagibacter</taxon>
    </lineage>
</organism>
<dbReference type="Proteomes" id="UP000468668">
    <property type="component" value="Unassembled WGS sequence"/>
</dbReference>
<protein>
    <submittedName>
        <fullName evidence="2">PucR family transcriptional regulator</fullName>
    </submittedName>
</protein>
<dbReference type="PANTHER" id="PTHR33744:SF15">
    <property type="entry name" value="CARBOHYDRATE DIACID REGULATOR"/>
    <property type="match status" value="1"/>
</dbReference>
<dbReference type="AlphaFoldDB" id="A0A6N6NM11"/>
<dbReference type="InterPro" id="IPR042070">
    <property type="entry name" value="PucR_C-HTH_sf"/>
</dbReference>
<name>A0A6N6NM11_9ACTN</name>
<evidence type="ECO:0000259" key="1">
    <source>
        <dbReference type="Pfam" id="PF13556"/>
    </source>
</evidence>
<dbReference type="Pfam" id="PF13556">
    <property type="entry name" value="HTH_30"/>
    <property type="match status" value="1"/>
</dbReference>
<sequence>MVRSSRLSVSGISCRIISRELSEAKVSNHFNQSCDRWFLDVQILSNRCHDKSVLYVTCDEDLVQSYGAEYAVVYVGDVADDVRGAIGVVDTQEPFGDIFSLLQDISLRYRRWERDMDSSLLREEGLQTLLDLASAFIPNHIDIVDPAMKLLAHSDDSDLDDPITNRLVKLGYHSEDTIEQFRLDKRFKLWSESEGLIVNTERKISRFPSILYCFKTTGSFSVIVVMICNVMEPCGYLKDVYRLVVSRIAHYVRREYEGFTTASEAICTFIRDLSHGVITTEREIKERARFVDILYVGPYCLFYFGLENVRDIPVWRFVAEISERSVPAITVKLDNCLLVLCSNCRDSACKGLCREGCPRRRKNIKQRLSQVAQSYGRHGSCSAVMGSLADLPIAYEQARMAYEMHSRELTMGTVSACESPLVSFDSFFLYSYLANQLLVDGGMLASSRAFRVIDEMNRYDVQNGTDYYKFLECYLENDRKATRVAELCNMHRNNVPKRLERIEELFGAQTETFEQRLSLMLVFEVRRHMLS</sequence>
<feature type="domain" description="PucR C-terminal helix-turn-helix" evidence="1">
    <location>
        <begin position="469"/>
        <end position="524"/>
    </location>
</feature>
<dbReference type="RefSeq" id="WP_158049304.1">
    <property type="nucleotide sequence ID" value="NZ_DBEYPV010000160.1"/>
</dbReference>
<dbReference type="InterPro" id="IPR025736">
    <property type="entry name" value="PucR_C-HTH_dom"/>
</dbReference>
<dbReference type="OrthoDB" id="3169819at2"/>
<dbReference type="InterPro" id="IPR051448">
    <property type="entry name" value="CdaR-like_regulators"/>
</dbReference>
<keyword evidence="3" id="KW-1185">Reference proteome</keyword>
<accession>A0A6N6NM11</accession>
<comment type="caution">
    <text evidence="2">The sequence shown here is derived from an EMBL/GenBank/DDBJ whole genome shotgun (WGS) entry which is preliminary data.</text>
</comment>
<reference evidence="2 3" key="1">
    <citation type="submission" date="2019-09" db="EMBL/GenBank/DDBJ databases">
        <title>Whole genome shotgun sequencing (WGS) of Ellagibacter isourolithinifaciens DSM 104140(T) and Adlercreutzia muris DSM 29508(T).</title>
        <authorList>
            <person name="Stoll D.A."/>
            <person name="Danylec N."/>
            <person name="Huch M."/>
        </authorList>
    </citation>
    <scope>NUCLEOTIDE SEQUENCE [LARGE SCALE GENOMIC DNA]</scope>
    <source>
        <strain evidence="2 3">DSM 104140</strain>
    </source>
</reference>
<gene>
    <name evidence="2" type="ORF">F8C90_04695</name>
</gene>
<evidence type="ECO:0000313" key="3">
    <source>
        <dbReference type="Proteomes" id="UP000468668"/>
    </source>
</evidence>